<dbReference type="OrthoDB" id="5303367at2759"/>
<dbReference type="EMBL" id="KV722459">
    <property type="protein sequence ID" value="OCH88196.1"/>
    <property type="molecule type" value="Genomic_DNA"/>
</dbReference>
<dbReference type="PANTHER" id="PTHR24148">
    <property type="entry name" value="ANKYRIN REPEAT DOMAIN-CONTAINING PROTEIN 39 HOMOLOG-RELATED"/>
    <property type="match status" value="1"/>
</dbReference>
<dbReference type="Proteomes" id="UP000250043">
    <property type="component" value="Unassembled WGS sequence"/>
</dbReference>
<evidence type="ECO:0000313" key="2">
    <source>
        <dbReference type="EMBL" id="OCH88196.1"/>
    </source>
</evidence>
<dbReference type="PANTHER" id="PTHR24148:SF64">
    <property type="entry name" value="HETEROKARYON INCOMPATIBILITY DOMAIN-CONTAINING PROTEIN"/>
    <property type="match status" value="1"/>
</dbReference>
<organism evidence="2 3">
    <name type="scientific">Obba rivulosa</name>
    <dbReference type="NCBI Taxonomy" id="1052685"/>
    <lineage>
        <taxon>Eukaryota</taxon>
        <taxon>Fungi</taxon>
        <taxon>Dikarya</taxon>
        <taxon>Basidiomycota</taxon>
        <taxon>Agaricomycotina</taxon>
        <taxon>Agaricomycetes</taxon>
        <taxon>Polyporales</taxon>
        <taxon>Gelatoporiaceae</taxon>
        <taxon>Obba</taxon>
    </lineage>
</organism>
<name>A0A8E2DIP3_9APHY</name>
<protein>
    <recommendedName>
        <fullName evidence="1">Heterokaryon incompatibility domain-containing protein</fullName>
    </recommendedName>
</protein>
<reference evidence="2 3" key="1">
    <citation type="submission" date="2016-07" db="EMBL/GenBank/DDBJ databases">
        <title>Draft genome of the white-rot fungus Obba rivulosa 3A-2.</title>
        <authorList>
            <consortium name="DOE Joint Genome Institute"/>
            <person name="Miettinen O."/>
            <person name="Riley R."/>
            <person name="Acob R."/>
            <person name="Barry K."/>
            <person name="Cullen D."/>
            <person name="De Vries R."/>
            <person name="Hainaut M."/>
            <person name="Hatakka A."/>
            <person name="Henrissat B."/>
            <person name="Hilden K."/>
            <person name="Kuo R."/>
            <person name="Labutti K."/>
            <person name="Lipzen A."/>
            <person name="Makela M.R."/>
            <person name="Sandor L."/>
            <person name="Spatafora J.W."/>
            <person name="Grigoriev I.V."/>
            <person name="Hibbett D.S."/>
        </authorList>
    </citation>
    <scope>NUCLEOTIDE SEQUENCE [LARGE SCALE GENOMIC DNA]</scope>
    <source>
        <strain evidence="2 3">3A-2</strain>
    </source>
</reference>
<keyword evidence="3" id="KW-1185">Reference proteome</keyword>
<dbReference type="AlphaFoldDB" id="A0A8E2DIP3"/>
<dbReference type="InterPro" id="IPR052895">
    <property type="entry name" value="HetReg/Transcr_Mod"/>
</dbReference>
<evidence type="ECO:0000313" key="3">
    <source>
        <dbReference type="Proteomes" id="UP000250043"/>
    </source>
</evidence>
<dbReference type="InterPro" id="IPR010730">
    <property type="entry name" value="HET"/>
</dbReference>
<gene>
    <name evidence="2" type="ORF">OBBRIDRAFT_106438</name>
</gene>
<proteinExistence type="predicted"/>
<dbReference type="Pfam" id="PF06985">
    <property type="entry name" value="HET"/>
    <property type="match status" value="1"/>
</dbReference>
<feature type="domain" description="Heterokaryon incompatibility" evidence="1">
    <location>
        <begin position="56"/>
        <end position="144"/>
    </location>
</feature>
<accession>A0A8E2DIP3</accession>
<sequence>MGRVIYKLPLSALAGVVVDIAPNATVGCYRLIDCLQYTSARILSIQEFSDASSLSYSAISYIWKGNPSPEQEKTASFSVKGAEDADPVSIDVLHQACMASLLEGADWLWLDCLCIIQTSRDDKAWQIERMYNIYKACAVSIVLPGGVSRLVPVDEETRWITRAWTLQEVTAPRKAVVLFSWEYGAGEWDDGRGGVKGRVIQVYPGTAMVPLIEVLKACFHPMALSWTPEDGPSSRDDISPSILGSYGDSSIGSLLWVLEMDDPDGRNVAIWRSSLLRASSRPVDMVFSIMGTFGVTLDPKQFRKTDRIGATIALAQQILRLGGKPVWLALSLDIPPSRCLSSFPAFPETDVSGDVHWETRHGPTNPNVADDIYSIDELNETSDEDEEDEGENASDIFFDEHWVTDIPSGSMDHDGYLTISAKAAPAVFTGQVFGRRRTNLAKNNDGTVEFADVPEDSTRVAATDGKIWDILPPPPPPSESRRHRNPLANMPFDIHSFYWCIPKVSPRSCLPA</sequence>
<evidence type="ECO:0000259" key="1">
    <source>
        <dbReference type="Pfam" id="PF06985"/>
    </source>
</evidence>